<comment type="cofactor">
    <cofactor evidence="1">
        <name>FAD</name>
        <dbReference type="ChEBI" id="CHEBI:57692"/>
    </cofactor>
</comment>
<dbReference type="InterPro" id="IPR002938">
    <property type="entry name" value="FAD-bd"/>
</dbReference>
<keyword evidence="8" id="KW-1185">Reference proteome</keyword>
<evidence type="ECO:0000259" key="6">
    <source>
        <dbReference type="Pfam" id="PF01494"/>
    </source>
</evidence>
<dbReference type="GO" id="GO:0071949">
    <property type="term" value="F:FAD binding"/>
    <property type="evidence" value="ECO:0007669"/>
    <property type="project" value="InterPro"/>
</dbReference>
<evidence type="ECO:0000256" key="1">
    <source>
        <dbReference type="ARBA" id="ARBA00001974"/>
    </source>
</evidence>
<protein>
    <recommendedName>
        <fullName evidence="6">FAD-binding domain-containing protein</fullName>
    </recommendedName>
</protein>
<feature type="domain" description="FAD-binding" evidence="6">
    <location>
        <begin position="124"/>
        <end position="379"/>
    </location>
</feature>
<evidence type="ECO:0000313" key="8">
    <source>
        <dbReference type="Proteomes" id="UP001147747"/>
    </source>
</evidence>
<reference evidence="7" key="2">
    <citation type="journal article" date="2023" name="IMA Fungus">
        <title>Comparative genomic study of the Penicillium genus elucidates a diverse pangenome and 15 lateral gene transfer events.</title>
        <authorList>
            <person name="Petersen C."/>
            <person name="Sorensen T."/>
            <person name="Nielsen M.R."/>
            <person name="Sondergaard T.E."/>
            <person name="Sorensen J.L."/>
            <person name="Fitzpatrick D.A."/>
            <person name="Frisvad J.C."/>
            <person name="Nielsen K.L."/>
        </authorList>
    </citation>
    <scope>NUCLEOTIDE SEQUENCE</scope>
    <source>
        <strain evidence="7">IBT 29677</strain>
    </source>
</reference>
<keyword evidence="5" id="KW-0503">Monooxygenase</keyword>
<dbReference type="OrthoDB" id="47494at2759"/>
<evidence type="ECO:0000256" key="4">
    <source>
        <dbReference type="ARBA" id="ARBA00023002"/>
    </source>
</evidence>
<evidence type="ECO:0000313" key="7">
    <source>
        <dbReference type="EMBL" id="KAJ5391589.1"/>
    </source>
</evidence>
<dbReference type="InterPro" id="IPR036188">
    <property type="entry name" value="FAD/NAD-bd_sf"/>
</dbReference>
<evidence type="ECO:0000256" key="3">
    <source>
        <dbReference type="ARBA" id="ARBA00022827"/>
    </source>
</evidence>
<dbReference type="Pfam" id="PF01494">
    <property type="entry name" value="FAD_binding_3"/>
    <property type="match status" value="1"/>
</dbReference>
<organism evidence="7 8">
    <name type="scientific">Penicillium cosmopolitanum</name>
    <dbReference type="NCBI Taxonomy" id="1131564"/>
    <lineage>
        <taxon>Eukaryota</taxon>
        <taxon>Fungi</taxon>
        <taxon>Dikarya</taxon>
        <taxon>Ascomycota</taxon>
        <taxon>Pezizomycotina</taxon>
        <taxon>Eurotiomycetes</taxon>
        <taxon>Eurotiomycetidae</taxon>
        <taxon>Eurotiales</taxon>
        <taxon>Aspergillaceae</taxon>
        <taxon>Penicillium</taxon>
    </lineage>
</organism>
<proteinExistence type="predicted"/>
<dbReference type="GeneID" id="81370696"/>
<keyword evidence="2" id="KW-0285">Flavoprotein</keyword>
<dbReference type="GO" id="GO:0004497">
    <property type="term" value="F:monooxygenase activity"/>
    <property type="evidence" value="ECO:0007669"/>
    <property type="project" value="UniProtKB-KW"/>
</dbReference>
<comment type="caution">
    <text evidence="7">The sequence shown here is derived from an EMBL/GenBank/DDBJ whole genome shotgun (WGS) entry which is preliminary data.</text>
</comment>
<reference evidence="7" key="1">
    <citation type="submission" date="2022-12" db="EMBL/GenBank/DDBJ databases">
        <authorList>
            <person name="Petersen C."/>
        </authorList>
    </citation>
    <scope>NUCLEOTIDE SEQUENCE</scope>
    <source>
        <strain evidence="7">IBT 29677</strain>
    </source>
</reference>
<dbReference type="PRINTS" id="PR00420">
    <property type="entry name" value="RNGMNOXGNASE"/>
</dbReference>
<dbReference type="EMBL" id="JAPZBU010000008">
    <property type="protein sequence ID" value="KAJ5391589.1"/>
    <property type="molecule type" value="Genomic_DNA"/>
</dbReference>
<gene>
    <name evidence="7" type="ORF">N7509_007079</name>
</gene>
<evidence type="ECO:0000256" key="2">
    <source>
        <dbReference type="ARBA" id="ARBA00022630"/>
    </source>
</evidence>
<dbReference type="Proteomes" id="UP001147747">
    <property type="component" value="Unassembled WGS sequence"/>
</dbReference>
<name>A0A9W9VYB7_9EURO</name>
<accession>A0A9W9VYB7</accession>
<dbReference type="PANTHER" id="PTHR47178">
    <property type="entry name" value="MONOOXYGENASE, FAD-BINDING"/>
    <property type="match status" value="1"/>
</dbReference>
<sequence length="402" mass="43741">MTLPVLISGAGLGGVCLAQALKKNNIPFKIFERYGQSNVSAQGYRLRITTHGVEALEKALTPEMFTLFEKTCADAPKLGVRVKPDGSTVPFGGPPGGPGGPGGRAFTVDRSVFRDTLLTGLEGNVFFEKNLEHYTLHEDRVTVSFSDGTTEDGALLVGADGVRSCVRRQHIPNFKGLDTGMRIIFGKTPLTPEFLAKLPEEYRDGMSLVTNEDDNSQPVLMFESIQFPHAEEVSTLNMPGPYMYWVLVVHHSKIPSSDQDSWHLSSSEAANLANQLTSSWDPHIRTIFEMSDINQTSIRSILSAGPEIDPWRPSSRVTLLGDAAHVMPPTGAMGANTALRDAADLAQRIVSVGGVQNVDEAMVGSYEMDLRDFAKTAIELSWRGGMKSFGLIPVEECEPISM</sequence>
<dbReference type="RefSeq" id="XP_056487267.1">
    <property type="nucleotide sequence ID" value="XM_056631716.1"/>
</dbReference>
<keyword evidence="3" id="KW-0274">FAD</keyword>
<keyword evidence="4" id="KW-0560">Oxidoreductase</keyword>
<dbReference type="PANTHER" id="PTHR47178:SF5">
    <property type="entry name" value="FAD-BINDING DOMAIN-CONTAINING PROTEIN"/>
    <property type="match status" value="1"/>
</dbReference>
<evidence type="ECO:0000256" key="5">
    <source>
        <dbReference type="ARBA" id="ARBA00023033"/>
    </source>
</evidence>
<dbReference type="SUPFAM" id="SSF51905">
    <property type="entry name" value="FAD/NAD(P)-binding domain"/>
    <property type="match status" value="1"/>
</dbReference>
<dbReference type="AlphaFoldDB" id="A0A9W9VYB7"/>
<dbReference type="Gene3D" id="3.50.50.60">
    <property type="entry name" value="FAD/NAD(P)-binding domain"/>
    <property type="match status" value="1"/>
</dbReference>